<dbReference type="InterPro" id="IPR036105">
    <property type="entry name" value="DiNase_FeMo-co_biosyn_sf"/>
</dbReference>
<reference evidence="2 3" key="1">
    <citation type="submission" date="2015-03" db="EMBL/GenBank/DDBJ databases">
        <authorList>
            <person name="Murphy D."/>
        </authorList>
    </citation>
    <scope>NUCLEOTIDE SEQUENCE [LARGE SCALE GENOMIC DNA]</scope>
    <source>
        <strain evidence="2 3">OL-4</strain>
    </source>
</reference>
<dbReference type="InterPro" id="IPR003731">
    <property type="entry name" value="Di-Nase_FeMo-co_biosynth"/>
</dbReference>
<dbReference type="EMBL" id="CGIH01000009">
    <property type="protein sequence ID" value="CFX17399.1"/>
    <property type="molecule type" value="Genomic_DNA"/>
</dbReference>
<evidence type="ECO:0000313" key="3">
    <source>
        <dbReference type="Proteomes" id="UP000045545"/>
    </source>
</evidence>
<dbReference type="PANTHER" id="PTHR42983">
    <property type="entry name" value="DINITROGENASE IRON-MOLYBDENUM COFACTOR PROTEIN-RELATED"/>
    <property type="match status" value="1"/>
</dbReference>
<dbReference type="Pfam" id="PF02579">
    <property type="entry name" value="Nitro_FeMo-Co"/>
    <property type="match status" value="1"/>
</dbReference>
<dbReference type="InterPro" id="IPR033913">
    <property type="entry name" value="MTH1175_dom"/>
</dbReference>
<proteinExistence type="predicted"/>
<dbReference type="STRING" id="690567.712"/>
<protein>
    <submittedName>
        <fullName evidence="2">Dinitrogenase iron-molybdenum cofactor biosynthesis</fullName>
    </submittedName>
</protein>
<dbReference type="SUPFAM" id="SSF53146">
    <property type="entry name" value="Nitrogenase accessory factor-like"/>
    <property type="match status" value="1"/>
</dbReference>
<keyword evidence="3" id="KW-1185">Reference proteome</keyword>
<dbReference type="OrthoDB" id="280278at2"/>
<sequence length="115" mass="12182">MLIAIPSEDNMVSAHFGHCSEFTLFATDTREFKTVKNPGHQPGFLPGFLKELGAELVIAGGMGGRAQELFAAQGIQLIVGVSGNIKDVIKLYEQGQLKSTGAVCSEHAHAGDCHS</sequence>
<dbReference type="Gene3D" id="3.30.420.130">
    <property type="entry name" value="Dinitrogenase iron-molybdenum cofactor biosynthesis domain"/>
    <property type="match status" value="1"/>
</dbReference>
<evidence type="ECO:0000259" key="1">
    <source>
        <dbReference type="Pfam" id="PF02579"/>
    </source>
</evidence>
<dbReference type="Proteomes" id="UP000045545">
    <property type="component" value="Unassembled WGS sequence"/>
</dbReference>
<organism evidence="2 3">
    <name type="scientific">Syntrophomonas zehnderi OL-4</name>
    <dbReference type="NCBI Taxonomy" id="690567"/>
    <lineage>
        <taxon>Bacteria</taxon>
        <taxon>Bacillati</taxon>
        <taxon>Bacillota</taxon>
        <taxon>Clostridia</taxon>
        <taxon>Eubacteriales</taxon>
        <taxon>Syntrophomonadaceae</taxon>
        <taxon>Syntrophomonas</taxon>
    </lineage>
</organism>
<dbReference type="RefSeq" id="WP_046495856.1">
    <property type="nucleotide sequence ID" value="NZ_CGIH01000009.1"/>
</dbReference>
<feature type="domain" description="Dinitrogenase iron-molybdenum cofactor biosynthesis" evidence="1">
    <location>
        <begin position="9"/>
        <end position="93"/>
    </location>
</feature>
<dbReference type="PANTHER" id="PTHR42983:SF1">
    <property type="entry name" value="IRON-MOLYBDENUM PROTEIN"/>
    <property type="match status" value="1"/>
</dbReference>
<name>A0A0E4GCM8_9FIRM</name>
<gene>
    <name evidence="2" type="ORF">712</name>
</gene>
<dbReference type="CDD" id="cd00851">
    <property type="entry name" value="MTH1175"/>
    <property type="match status" value="1"/>
</dbReference>
<accession>A0A0E4GCM8</accession>
<dbReference type="AlphaFoldDB" id="A0A0E4GCM8"/>
<evidence type="ECO:0000313" key="2">
    <source>
        <dbReference type="EMBL" id="CFX17399.1"/>
    </source>
</evidence>